<name>A0A554VD82_9FLAO</name>
<organism evidence="1 2">
    <name type="scientific">Aquimarina algiphila</name>
    <dbReference type="NCBI Taxonomy" id="2047982"/>
    <lineage>
        <taxon>Bacteria</taxon>
        <taxon>Pseudomonadati</taxon>
        <taxon>Bacteroidota</taxon>
        <taxon>Flavobacteriia</taxon>
        <taxon>Flavobacteriales</taxon>
        <taxon>Flavobacteriaceae</taxon>
        <taxon>Aquimarina</taxon>
    </lineage>
</organism>
<reference evidence="1 2" key="1">
    <citation type="submission" date="2019-07" db="EMBL/GenBank/DDBJ databases">
        <title>The draft genome sequence of Aquimarina algiphila M91.</title>
        <authorList>
            <person name="Meng X."/>
        </authorList>
    </citation>
    <scope>NUCLEOTIDE SEQUENCE [LARGE SCALE GENOMIC DNA]</scope>
    <source>
        <strain evidence="1 2">M91</strain>
    </source>
</reference>
<accession>A0A554VD82</accession>
<comment type="caution">
    <text evidence="1">The sequence shown here is derived from an EMBL/GenBank/DDBJ whole genome shotgun (WGS) entry which is preliminary data.</text>
</comment>
<protein>
    <submittedName>
        <fullName evidence="1">Uncharacterized protein</fullName>
    </submittedName>
</protein>
<gene>
    <name evidence="1" type="ORF">FOF46_25140</name>
</gene>
<evidence type="ECO:0000313" key="1">
    <source>
        <dbReference type="EMBL" id="TSE04792.1"/>
    </source>
</evidence>
<sequence length="1624" mass="181785">MSFDRLYHLFRKKTKSVLAFFQMLVIHANLKIFIRIRLLQLVCVLLPVAIYSSGGDTLTVKNTGNGRMLKKNEPISQSFHFPEIDKKFPLKKNIHTIAAGPEFTFDNIHKEFPMMPEIVNDARSEAAQGFKEIDSTGKWISSFSNEDIQVLPVGIKHKINEVEYQIGFMKAGFTKDYTELLVFVKVILPQTDKDGLPVELFFGANNVKLSHQGGIIGGGDLVLLGDMFIPFSGGNWLLMLKGGFDYETSDIENRTYVTIDCDGVKEMQIEGEVQFSRKVVLPLDKEGNLDKRPTIPYEGALKETIQIPNRVRGEFKAVASDWNDFVVEISITPFVVEGQEELFAFSANKAVFDFSTLRTENVTFPQIYHDKGWLLPNPDTWRGVYIESLEIGLPRAFKSREKKGQKRVSFEAAHLILDSHGVSGFFSVNNLIPLNSGITSESNAWSYSVDKMTIELVSNQLVGAGFEGQLVLPISDKETEAIQKQQDSTQNTKIGLKYKGLISEEEFMMSVATAKTIDFDVFSAKAQLLEDSRIELAVVDGEFKPKAVLNGRMVISASQKQSLIDEGKEIEGTDDVVQFKGIEFSGLVLQTETPLISVEYFGYKDTAELAGFPVSIGDIALRANDDEVQLDFDLSINLMGESDKGFSSTTRLGIAGKNVKSDGKQNWKYDGIKYSKIELDVDMGPVAFEGFLSIRDKDSIYGNGFTGDVKAKFAGFGPIQSTAVFGKKDFRYWYVDGAVHGYTIPFGAFTMTGFAGGAFYKMTRESSTKKVFAPSGLSYIPNKNTSLGVKAMTFGYMGAPGAVSFGAGFEIEFNKRGGVNRLGFYGEAQIMKKFDFANPLVELQQKLANLVDYEVINQIEDHKVTKTFFDRSTDEYKSNIEGTANISGFMGVEFDFANNAFHATADIYMDVAGGVLRGRGKGGRAGWAEIYIDKNDWYVYLGTPKDRMGIKMGIGPLSAGLDGYFMTGSKIPGSPPPPAVVAEILGVDANSLDYMRDENALGEGRGFAFGAGLNFDTGNIRFLMFYARLRAGIGFDLMMKNYGDARCSNTGRKVGINGWYTNGQAYAYLQGELGIRIKLFFKKKKIRIFKGGTAVLMQAKLPNPFWMRGYMSGDFDVLGGLVSGRFRFKVTIGEKCDFEDESPLGGIKMITDVSPVKDEQEVDVFTAPQATFALKVNQPIIIPEDDGDKTYKVILEKFTLTNEAQEEIKGKLDWGSGSDRVTFIAEDILPPKTKLKAKVQVSFQEKIGGVFKTIMDDGKKALETEERNFTTGTAPDHIPLHNIQYSYPVVNQEHFYSGEYDKAYIKLKQGQDYLFENTQWKSMVKYIGQNGDIKKTEPNYNNGDNKLYYNIPGTNRDEVYKMIITSFSKSSKDKGIDQTTIEKQEYDDDNIVEIERKSAENTSIDGEIERLTYNFKTSSYKTFADKIKSIDIKEDNWGKISSDVIYLSSKINTHEGFDLVELKGTAYTENKALISIESDLKDAYFREDIDPILYQKYPIGGKYTIDRNPTVLGFRPKRALPILTNYVTSLENKVNLTWRATRFPFRYNLPQAYYNDYKSIRDRIINDYANGVINSEAPELSIMGEDYKLMLFGKYSVKLQYSLPGGILGSSANYKFKNPLSLRK</sequence>
<dbReference type="Proteomes" id="UP000318833">
    <property type="component" value="Unassembled WGS sequence"/>
</dbReference>
<evidence type="ECO:0000313" key="2">
    <source>
        <dbReference type="Proteomes" id="UP000318833"/>
    </source>
</evidence>
<keyword evidence="2" id="KW-1185">Reference proteome</keyword>
<dbReference type="RefSeq" id="WP_208746816.1">
    <property type="nucleotide sequence ID" value="NZ_CANMIK010000074.1"/>
</dbReference>
<proteinExistence type="predicted"/>
<dbReference type="EMBL" id="VLNR01000072">
    <property type="protein sequence ID" value="TSE04792.1"/>
    <property type="molecule type" value="Genomic_DNA"/>
</dbReference>